<dbReference type="SUPFAM" id="SSF51658">
    <property type="entry name" value="Xylose isomerase-like"/>
    <property type="match status" value="1"/>
</dbReference>
<dbReference type="PANTHER" id="PTHR12110:SF21">
    <property type="entry name" value="XYLOSE ISOMERASE-LIKE TIM BARREL DOMAIN-CONTAINING PROTEIN"/>
    <property type="match status" value="1"/>
</dbReference>
<dbReference type="STRING" id="1414654.BFR47_12970"/>
<dbReference type="InterPro" id="IPR036237">
    <property type="entry name" value="Xyl_isomerase-like_sf"/>
</dbReference>
<evidence type="ECO:0000313" key="3">
    <source>
        <dbReference type="Proteomes" id="UP000243073"/>
    </source>
</evidence>
<dbReference type="Gene3D" id="3.20.20.150">
    <property type="entry name" value="Divalent-metal-dependent TIM barrel enzymes"/>
    <property type="match status" value="1"/>
</dbReference>
<evidence type="ECO:0000259" key="1">
    <source>
        <dbReference type="Pfam" id="PF01261"/>
    </source>
</evidence>
<evidence type="ECO:0000313" key="2">
    <source>
        <dbReference type="EMBL" id="OIN10441.1"/>
    </source>
</evidence>
<reference evidence="2 3" key="1">
    <citation type="submission" date="2016-07" db="EMBL/GenBank/DDBJ databases">
        <title>Draft Genome Sequence of Oceanisphaera psychrotolerans, isolated from coastal sediment samples.</title>
        <authorList>
            <person name="Zhuo S."/>
            <person name="Ruan Z."/>
        </authorList>
    </citation>
    <scope>NUCLEOTIDE SEQUENCE [LARGE SCALE GENOMIC DNA]</scope>
    <source>
        <strain evidence="2 3">LAM-WHM-ZC</strain>
    </source>
</reference>
<dbReference type="InterPro" id="IPR013022">
    <property type="entry name" value="Xyl_isomerase-like_TIM-brl"/>
</dbReference>
<dbReference type="InterPro" id="IPR050312">
    <property type="entry name" value="IolE/XylAMocC-like"/>
</dbReference>
<protein>
    <submittedName>
        <fullName evidence="2">3-dehydroshikimate dehydratase</fullName>
    </submittedName>
</protein>
<keyword evidence="3" id="KW-1185">Reference proteome</keyword>
<dbReference type="Pfam" id="PF01261">
    <property type="entry name" value="AP_endonuc_2"/>
    <property type="match status" value="1"/>
</dbReference>
<dbReference type="EMBL" id="MDKE01000015">
    <property type="protein sequence ID" value="OIN10441.1"/>
    <property type="molecule type" value="Genomic_DNA"/>
</dbReference>
<dbReference type="OrthoDB" id="9815124at2"/>
<accession>A0A1J4QHL7</accession>
<dbReference type="PANTHER" id="PTHR12110">
    <property type="entry name" value="HYDROXYPYRUVATE ISOMERASE"/>
    <property type="match status" value="1"/>
</dbReference>
<gene>
    <name evidence="2" type="ORF">BFR47_12970</name>
</gene>
<dbReference type="AlphaFoldDB" id="A0A1J4QHL7"/>
<dbReference type="RefSeq" id="WP_071472414.1">
    <property type="nucleotide sequence ID" value="NZ_MDKE01000015.1"/>
</dbReference>
<organism evidence="2 3">
    <name type="scientific">Oceanisphaera psychrotolerans</name>
    <dbReference type="NCBI Taxonomy" id="1414654"/>
    <lineage>
        <taxon>Bacteria</taxon>
        <taxon>Pseudomonadati</taxon>
        <taxon>Pseudomonadota</taxon>
        <taxon>Gammaproteobacteria</taxon>
        <taxon>Aeromonadales</taxon>
        <taxon>Aeromonadaceae</taxon>
        <taxon>Oceanisphaera</taxon>
    </lineage>
</organism>
<name>A0A1J4QHL7_9GAMM</name>
<feature type="domain" description="Xylose isomerase-like TIM barrel" evidence="1">
    <location>
        <begin position="26"/>
        <end position="261"/>
    </location>
</feature>
<proteinExistence type="predicted"/>
<sequence length="282" mass="31402">MKIALCTISFRHQLISLAELAIWAQANQFQGIELWGAHARNLAGQPHYDGDWLAGFGLEVPMLSDYLPTEGPRTDIRQQTLALCALARHWRTSRIRTFAGRRGSRDTASGERAAIVACLREQSIMAAEHGLELLVETHPGTLADCGASTLRLLEEVDHPAFRLNFDTLHVWEGGDEPLTLLRQLRPHIGYFHLKNVRSRDELAVFNPANVYAAAGDRRGMVPLFDGCVDYRDLLAPLLEDPDVSASLEWFGNDCFEVLRRDRRAIAELARDAARAPSLLAVG</sequence>
<comment type="caution">
    <text evidence="2">The sequence shown here is derived from an EMBL/GenBank/DDBJ whole genome shotgun (WGS) entry which is preliminary data.</text>
</comment>
<dbReference type="Proteomes" id="UP000243073">
    <property type="component" value="Unassembled WGS sequence"/>
</dbReference>